<dbReference type="Pfam" id="PF05130">
    <property type="entry name" value="FlgN"/>
    <property type="match status" value="1"/>
</dbReference>
<dbReference type="EMBL" id="JBBPCO010000013">
    <property type="protein sequence ID" value="MEK8090592.1"/>
    <property type="molecule type" value="Genomic_DNA"/>
</dbReference>
<evidence type="ECO:0000256" key="1">
    <source>
        <dbReference type="ARBA" id="ARBA00002397"/>
    </source>
</evidence>
<dbReference type="SUPFAM" id="SSF140566">
    <property type="entry name" value="FlgN-like"/>
    <property type="match status" value="1"/>
</dbReference>
<dbReference type="InterPro" id="IPR007809">
    <property type="entry name" value="FlgN-like"/>
</dbReference>
<proteinExistence type="inferred from homology"/>
<gene>
    <name evidence="4" type="ORF">WOB96_12585</name>
</gene>
<comment type="caution">
    <text evidence="4">The sequence shown here is derived from an EMBL/GenBank/DDBJ whole genome shotgun (WGS) entry which is preliminary data.</text>
</comment>
<keyword evidence="4" id="KW-0966">Cell projection</keyword>
<dbReference type="RefSeq" id="WP_341371647.1">
    <property type="nucleotide sequence ID" value="NZ_JBBPCO010000013.1"/>
</dbReference>
<evidence type="ECO:0000256" key="3">
    <source>
        <dbReference type="ARBA" id="ARBA00022795"/>
    </source>
</evidence>
<dbReference type="InterPro" id="IPR036679">
    <property type="entry name" value="FlgN-like_sf"/>
</dbReference>
<sequence>MNTQDSPRPESGRPQLASRLVDVLGQEAQLLDVLRTLLLAEQEGLASLAPDTLGSLASEKNRVLSELAHCENSRAELSTQLSPMRAASSNWPEHLAGLPAATHKAIGQLWSGILQCTREVSVLNQQNGQIIETSMRHVRGALEVLCSGSPSLYNTSGHSELPAPSRMLGSA</sequence>
<reference evidence="4 5" key="1">
    <citation type="submission" date="2024-04" db="EMBL/GenBank/DDBJ databases">
        <authorList>
            <person name="Abashina T."/>
            <person name="Shaikin A."/>
        </authorList>
    </citation>
    <scope>NUCLEOTIDE SEQUENCE [LARGE SCALE GENOMIC DNA]</scope>
    <source>
        <strain evidence="4 5">AAFK</strain>
    </source>
</reference>
<organism evidence="4 5">
    <name type="scientific">Thermithiobacillus plumbiphilus</name>
    <dbReference type="NCBI Taxonomy" id="1729899"/>
    <lineage>
        <taxon>Bacteria</taxon>
        <taxon>Pseudomonadati</taxon>
        <taxon>Pseudomonadota</taxon>
        <taxon>Acidithiobacillia</taxon>
        <taxon>Acidithiobacillales</taxon>
        <taxon>Thermithiobacillaceae</taxon>
        <taxon>Thermithiobacillus</taxon>
    </lineage>
</organism>
<name>A0ABU9DAN9_9PROT</name>
<keyword evidence="4" id="KW-0282">Flagellum</keyword>
<evidence type="ECO:0000256" key="2">
    <source>
        <dbReference type="ARBA" id="ARBA00007703"/>
    </source>
</evidence>
<comment type="function">
    <text evidence="1">Required for the efficient initiation of filament assembly.</text>
</comment>
<dbReference type="Proteomes" id="UP001446205">
    <property type="component" value="Unassembled WGS sequence"/>
</dbReference>
<evidence type="ECO:0000313" key="5">
    <source>
        <dbReference type="Proteomes" id="UP001446205"/>
    </source>
</evidence>
<keyword evidence="3" id="KW-1005">Bacterial flagellum biogenesis</keyword>
<keyword evidence="5" id="KW-1185">Reference proteome</keyword>
<dbReference type="Gene3D" id="1.20.58.300">
    <property type="entry name" value="FlgN-like"/>
    <property type="match status" value="1"/>
</dbReference>
<evidence type="ECO:0000313" key="4">
    <source>
        <dbReference type="EMBL" id="MEK8090592.1"/>
    </source>
</evidence>
<comment type="similarity">
    <text evidence="2">Belongs to the FlgN family.</text>
</comment>
<keyword evidence="4" id="KW-0969">Cilium</keyword>
<accession>A0ABU9DAN9</accession>
<protein>
    <submittedName>
        <fullName evidence="4">Flagellar protein FlgN</fullName>
    </submittedName>
</protein>